<dbReference type="GO" id="GO:0009306">
    <property type="term" value="P:protein secretion"/>
    <property type="evidence" value="ECO:0007669"/>
    <property type="project" value="EnsemblFungi"/>
</dbReference>
<keyword evidence="6 11" id="KW-1133">Transmembrane helix</keyword>
<evidence type="ECO:0000313" key="13">
    <source>
        <dbReference type="Proteomes" id="UP000182444"/>
    </source>
</evidence>
<dbReference type="InterPro" id="IPR045242">
    <property type="entry name" value="Syntaxin"/>
</dbReference>
<keyword evidence="8" id="KW-0175">Coiled coil</keyword>
<dbReference type="Pfam" id="PF05739">
    <property type="entry name" value="SNARE"/>
    <property type="match status" value="1"/>
</dbReference>
<dbReference type="GO" id="GO:0005484">
    <property type="term" value="F:SNAP receptor activity"/>
    <property type="evidence" value="ECO:0007669"/>
    <property type="project" value="EnsemblFungi"/>
</dbReference>
<dbReference type="GO" id="GO:0000149">
    <property type="term" value="F:SNARE binding"/>
    <property type="evidence" value="ECO:0007669"/>
    <property type="project" value="TreeGrafter"/>
</dbReference>
<dbReference type="VEuPathDB" id="FungiDB:YALI1_E39306g"/>
<dbReference type="VEuPathDB" id="FungiDB:YALI0_E33165g"/>
<dbReference type="GeneID" id="2911877"/>
<evidence type="ECO:0000256" key="6">
    <source>
        <dbReference type="ARBA" id="ARBA00022989"/>
    </source>
</evidence>
<dbReference type="GO" id="GO:0032258">
    <property type="term" value="P:cytoplasm to vacuole targeting by the Cvt pathway"/>
    <property type="evidence" value="ECO:0007669"/>
    <property type="project" value="EnsemblFungi"/>
</dbReference>
<dbReference type="RefSeq" id="XP_504716.1">
    <property type="nucleotide sequence ID" value="XM_504716.3"/>
</dbReference>
<dbReference type="PROSITE" id="PS50192">
    <property type="entry name" value="T_SNARE"/>
    <property type="match status" value="1"/>
</dbReference>
<dbReference type="EMBL" id="CP017557">
    <property type="protein sequence ID" value="AOW06326.1"/>
    <property type="molecule type" value="Genomic_DNA"/>
</dbReference>
<keyword evidence="4 11" id="KW-0812">Transmembrane</keyword>
<dbReference type="SUPFAM" id="SSF47661">
    <property type="entry name" value="t-snare proteins"/>
    <property type="match status" value="1"/>
</dbReference>
<proteinExistence type="inferred from homology"/>
<dbReference type="SMART" id="SM00397">
    <property type="entry name" value="t_SNARE"/>
    <property type="match status" value="1"/>
</dbReference>
<evidence type="ECO:0000256" key="3">
    <source>
        <dbReference type="ARBA" id="ARBA00022448"/>
    </source>
</evidence>
<evidence type="ECO:0000256" key="7">
    <source>
        <dbReference type="ARBA" id="ARBA00023034"/>
    </source>
</evidence>
<keyword evidence="3" id="KW-0813">Transport</keyword>
<evidence type="ECO:0000256" key="9">
    <source>
        <dbReference type="ARBA" id="ARBA00023136"/>
    </source>
</evidence>
<dbReference type="GO" id="GO:0006897">
    <property type="term" value="P:endocytosis"/>
    <property type="evidence" value="ECO:0007669"/>
    <property type="project" value="EnsemblFungi"/>
</dbReference>
<organism evidence="12 13">
    <name type="scientific">Yarrowia lipolytica</name>
    <name type="common">Candida lipolytica</name>
    <dbReference type="NCBI Taxonomy" id="4952"/>
    <lineage>
        <taxon>Eukaryota</taxon>
        <taxon>Fungi</taxon>
        <taxon>Dikarya</taxon>
        <taxon>Ascomycota</taxon>
        <taxon>Saccharomycotina</taxon>
        <taxon>Dipodascomycetes</taxon>
        <taxon>Dipodascales</taxon>
        <taxon>Dipodascales incertae sedis</taxon>
        <taxon>Yarrowia</taxon>
    </lineage>
</organism>
<dbReference type="Gene3D" id="1.20.58.70">
    <property type="match status" value="1"/>
</dbReference>
<reference evidence="12 13" key="1">
    <citation type="journal article" date="2016" name="PLoS ONE">
        <title>Sequence Assembly of Yarrowia lipolytica Strain W29/CLIB89 Shows Transposable Element Diversity.</title>
        <authorList>
            <person name="Magnan C."/>
            <person name="Yu J."/>
            <person name="Chang I."/>
            <person name="Jahn E."/>
            <person name="Kanomata Y."/>
            <person name="Wu J."/>
            <person name="Zeller M."/>
            <person name="Oakes M."/>
            <person name="Baldi P."/>
            <person name="Sandmeyer S."/>
        </authorList>
    </citation>
    <scope>NUCLEOTIDE SEQUENCE [LARGE SCALE GENOMIC DNA]</scope>
    <source>
        <strain evidence="13">CLIB89(W29)</strain>
    </source>
</reference>
<feature type="transmembrane region" description="Helical" evidence="11">
    <location>
        <begin position="286"/>
        <end position="303"/>
    </location>
</feature>
<dbReference type="PANTHER" id="PTHR19957">
    <property type="entry name" value="SYNTAXIN"/>
    <property type="match status" value="1"/>
</dbReference>
<dbReference type="AlphaFoldDB" id="A0A1H6PT64"/>
<dbReference type="KEGG" id="yli:2911877"/>
<accession>A0A1H6PT64</accession>
<evidence type="ECO:0000256" key="4">
    <source>
        <dbReference type="ARBA" id="ARBA00022692"/>
    </source>
</evidence>
<dbReference type="PROSITE" id="PS00914">
    <property type="entry name" value="SYNTAXIN"/>
    <property type="match status" value="1"/>
</dbReference>
<gene>
    <name evidence="12" type="ORF">YALI1_E39306g</name>
</gene>
<dbReference type="GO" id="GO:0010008">
    <property type="term" value="C:endosome membrane"/>
    <property type="evidence" value="ECO:0007669"/>
    <property type="project" value="EnsemblFungi"/>
</dbReference>
<dbReference type="InterPro" id="IPR010989">
    <property type="entry name" value="SNARE"/>
</dbReference>
<feature type="region of interest" description="Disordered" evidence="10">
    <location>
        <begin position="314"/>
        <end position="370"/>
    </location>
</feature>
<keyword evidence="9 11" id="KW-0472">Membrane</keyword>
<dbReference type="eggNOG" id="KOG0809">
    <property type="taxonomic scope" value="Eukaryota"/>
</dbReference>
<dbReference type="GO" id="GO:0006896">
    <property type="term" value="P:Golgi to vacuole transport"/>
    <property type="evidence" value="ECO:0007669"/>
    <property type="project" value="EnsemblFungi"/>
</dbReference>
<evidence type="ECO:0000256" key="2">
    <source>
        <dbReference type="ARBA" id="ARBA00009063"/>
    </source>
</evidence>
<dbReference type="InterPro" id="IPR006012">
    <property type="entry name" value="Syntaxin/epimorphin_CS"/>
</dbReference>
<dbReference type="GO" id="GO:0000139">
    <property type="term" value="C:Golgi membrane"/>
    <property type="evidence" value="ECO:0007669"/>
    <property type="project" value="UniProtKB-SubCell"/>
</dbReference>
<evidence type="ECO:0000313" key="12">
    <source>
        <dbReference type="EMBL" id="AOW06326.1"/>
    </source>
</evidence>
<protein>
    <submittedName>
        <fullName evidence="12">Uncharacterized protein</fullName>
    </submittedName>
</protein>
<sequence length="370" mass="41231">MFRDRTNLYISYRQSFPRSTRQLLATHASDEEEQGLIANSDNTGGADEIELAHMGNSLAKTISDDVHGILSEIKVKVNRLEVLHRKNSLPGFDDRSGEEKLISDITYDITQDLHHCQGMLKKLDRQSGDPVQDKMQMNAKIALATKIQDASTVFRKLQSNYLKALKRNEGSMDPIFQSTTSSNTHDEDVSLSQKALQQSQQLIEEDDQSTQNHHIRQREREIAQIAEGIIELAEIFKDLQTMVIDQGTLLDRIDYNIENMAVNVKQADKELVQGAVYQKRSNKCKIILLLTLVVVGLLIVVIAKPRSHTVYVEPVAGKPAPAPPANDKPATGGDNKNNNNDRPVDEPEKGSQNPQDDGADSRPVVSHALL</sequence>
<dbReference type="OMA" id="NRKMCII"/>
<keyword evidence="7" id="KW-0333">Golgi apparatus</keyword>
<evidence type="ECO:0000256" key="11">
    <source>
        <dbReference type="SAM" id="Phobius"/>
    </source>
</evidence>
<dbReference type="PANTHER" id="PTHR19957:SF83">
    <property type="entry name" value="SYNTAXIN-16"/>
    <property type="match status" value="1"/>
</dbReference>
<dbReference type="GO" id="GO:0048278">
    <property type="term" value="P:vesicle docking"/>
    <property type="evidence" value="ECO:0007669"/>
    <property type="project" value="TreeGrafter"/>
</dbReference>
<evidence type="ECO:0000256" key="1">
    <source>
        <dbReference type="ARBA" id="ARBA00004409"/>
    </source>
</evidence>
<dbReference type="GO" id="GO:0032527">
    <property type="term" value="P:protein exit from endoplasmic reticulum"/>
    <property type="evidence" value="ECO:0007669"/>
    <property type="project" value="EnsemblFungi"/>
</dbReference>
<comment type="similarity">
    <text evidence="2">Belongs to the syntaxin family.</text>
</comment>
<dbReference type="GO" id="GO:0005802">
    <property type="term" value="C:trans-Golgi network"/>
    <property type="evidence" value="ECO:0007669"/>
    <property type="project" value="EnsemblFungi"/>
</dbReference>
<evidence type="ECO:0000256" key="10">
    <source>
        <dbReference type="SAM" id="MobiDB-lite"/>
    </source>
</evidence>
<name>A0A1H6PT64_YARLL</name>
<evidence type="ECO:0000256" key="8">
    <source>
        <dbReference type="ARBA" id="ARBA00023054"/>
    </source>
</evidence>
<dbReference type="GO" id="GO:0031201">
    <property type="term" value="C:SNARE complex"/>
    <property type="evidence" value="ECO:0007669"/>
    <property type="project" value="EnsemblFungi"/>
</dbReference>
<dbReference type="GO" id="GO:0006675">
    <property type="term" value="P:mannosyl-inositol phosphorylceramide metabolic process"/>
    <property type="evidence" value="ECO:0007669"/>
    <property type="project" value="EnsemblFungi"/>
</dbReference>
<dbReference type="InterPro" id="IPR000727">
    <property type="entry name" value="T_SNARE_dom"/>
</dbReference>
<dbReference type="Proteomes" id="UP000182444">
    <property type="component" value="Chromosome 1E"/>
</dbReference>
<evidence type="ECO:0000256" key="5">
    <source>
        <dbReference type="ARBA" id="ARBA00022927"/>
    </source>
</evidence>
<dbReference type="GO" id="GO:0006906">
    <property type="term" value="P:vesicle fusion"/>
    <property type="evidence" value="ECO:0007669"/>
    <property type="project" value="EnsemblFungi"/>
</dbReference>
<comment type="subcellular location">
    <subcellularLocation>
        <location evidence="1">Golgi apparatus membrane</location>
        <topology evidence="1">Single-pass type IV membrane protein</topology>
    </subcellularLocation>
</comment>
<keyword evidence="5" id="KW-0653">Protein transport</keyword>
<dbReference type="OrthoDB" id="10251371at2759"/>
<dbReference type="CDD" id="cd15845">
    <property type="entry name" value="SNARE_syntaxin16"/>
    <property type="match status" value="1"/>
</dbReference>